<feature type="transmembrane region" description="Helical" evidence="1">
    <location>
        <begin position="129"/>
        <end position="152"/>
    </location>
</feature>
<name>A0A315Z7D4_SEDFL</name>
<feature type="transmembrane region" description="Helical" evidence="1">
    <location>
        <begin position="58"/>
        <end position="83"/>
    </location>
</feature>
<dbReference type="EMBL" id="QGDO01000005">
    <property type="protein sequence ID" value="PWJ40054.1"/>
    <property type="molecule type" value="Genomic_DNA"/>
</dbReference>
<organism evidence="3 4">
    <name type="scientific">Sediminitomix flava</name>
    <dbReference type="NCBI Taxonomy" id="379075"/>
    <lineage>
        <taxon>Bacteria</taxon>
        <taxon>Pseudomonadati</taxon>
        <taxon>Bacteroidota</taxon>
        <taxon>Cytophagia</taxon>
        <taxon>Cytophagales</taxon>
        <taxon>Flammeovirgaceae</taxon>
        <taxon>Sediminitomix</taxon>
    </lineage>
</organism>
<feature type="domain" description="HTH LytTR-type" evidence="2">
    <location>
        <begin position="185"/>
        <end position="287"/>
    </location>
</feature>
<dbReference type="Gene3D" id="2.40.50.1020">
    <property type="entry name" value="LytTr DNA-binding domain"/>
    <property type="match status" value="1"/>
</dbReference>
<dbReference type="GO" id="GO:0000156">
    <property type="term" value="F:phosphorelay response regulator activity"/>
    <property type="evidence" value="ECO:0007669"/>
    <property type="project" value="InterPro"/>
</dbReference>
<dbReference type="AlphaFoldDB" id="A0A315Z7D4"/>
<dbReference type="PANTHER" id="PTHR37299">
    <property type="entry name" value="TRANSCRIPTIONAL REGULATOR-RELATED"/>
    <property type="match status" value="1"/>
</dbReference>
<keyword evidence="1" id="KW-1133">Transmembrane helix</keyword>
<reference evidence="3 4" key="1">
    <citation type="submission" date="2018-03" db="EMBL/GenBank/DDBJ databases">
        <title>Genomic Encyclopedia of Archaeal and Bacterial Type Strains, Phase II (KMG-II): from individual species to whole genera.</title>
        <authorList>
            <person name="Goeker M."/>
        </authorList>
    </citation>
    <scope>NUCLEOTIDE SEQUENCE [LARGE SCALE GENOMIC DNA]</scope>
    <source>
        <strain evidence="3 4">DSM 28229</strain>
    </source>
</reference>
<keyword evidence="1" id="KW-0472">Membrane</keyword>
<feature type="transmembrane region" description="Helical" evidence="1">
    <location>
        <begin position="28"/>
        <end position="46"/>
    </location>
</feature>
<dbReference type="OrthoDB" id="1118393at2"/>
<feature type="transmembrane region" description="Helical" evidence="1">
    <location>
        <begin position="95"/>
        <end position="117"/>
    </location>
</feature>
<dbReference type="Pfam" id="PF04397">
    <property type="entry name" value="LytTR"/>
    <property type="match status" value="1"/>
</dbReference>
<dbReference type="InterPro" id="IPR046947">
    <property type="entry name" value="LytR-like"/>
</dbReference>
<dbReference type="PANTHER" id="PTHR37299:SF1">
    <property type="entry name" value="STAGE 0 SPORULATION PROTEIN A HOMOLOG"/>
    <property type="match status" value="1"/>
</dbReference>
<evidence type="ECO:0000313" key="4">
    <source>
        <dbReference type="Proteomes" id="UP000245535"/>
    </source>
</evidence>
<dbReference type="InterPro" id="IPR007492">
    <property type="entry name" value="LytTR_DNA-bd_dom"/>
</dbReference>
<keyword evidence="3" id="KW-0238">DNA-binding</keyword>
<evidence type="ECO:0000259" key="2">
    <source>
        <dbReference type="SMART" id="SM00850"/>
    </source>
</evidence>
<accession>A0A315Z7D4</accession>
<comment type="caution">
    <text evidence="3">The sequence shown here is derived from an EMBL/GenBank/DDBJ whole genome shotgun (WGS) entry which is preliminary data.</text>
</comment>
<dbReference type="RefSeq" id="WP_109620434.1">
    <property type="nucleotide sequence ID" value="NZ_QGDO01000005.1"/>
</dbReference>
<protein>
    <submittedName>
        <fullName evidence="3">LytTr DNA-binding domain-containing protein</fullName>
    </submittedName>
</protein>
<evidence type="ECO:0000313" key="3">
    <source>
        <dbReference type="EMBL" id="PWJ40054.1"/>
    </source>
</evidence>
<proteinExistence type="predicted"/>
<keyword evidence="1" id="KW-0812">Transmembrane</keyword>
<keyword evidence="4" id="KW-1185">Reference proteome</keyword>
<evidence type="ECO:0000256" key="1">
    <source>
        <dbReference type="SAM" id="Phobius"/>
    </source>
</evidence>
<dbReference type="Proteomes" id="UP000245535">
    <property type="component" value="Unassembled WGS sequence"/>
</dbReference>
<sequence>MTILNFQSKDLACLKTPFTLLDDNKSKVFFILFCGGFSSFFIYFFNPFNIQRMNYEDAFAHFLSISNAGIIAALILGITHFFIRRLFRATTFRLWQFLLWVIFDFTCLCTACLFLFGEFDEPLLHELKIVVRYTLSLGMLPYSLACLLIAVYKLSTRKPKEIAIPKIEEKTSIDKQFLFKEKSGKVALAVKPEQILYLKSENNYTMVVYLENDEVIKKLVRTNLKQLEKEIRFPKLIRIHRSFMLNLDAMSSFEKVKGGYQIQINQIPNTCLKVSESYRTEFESFLT</sequence>
<dbReference type="SMART" id="SM00850">
    <property type="entry name" value="LytTR"/>
    <property type="match status" value="1"/>
</dbReference>
<gene>
    <name evidence="3" type="ORF">BC781_105117</name>
</gene>
<dbReference type="GO" id="GO:0003677">
    <property type="term" value="F:DNA binding"/>
    <property type="evidence" value="ECO:0007669"/>
    <property type="project" value="UniProtKB-KW"/>
</dbReference>